<feature type="domain" description="Luciferase-like" evidence="2">
    <location>
        <begin position="4"/>
        <end position="302"/>
    </location>
</feature>
<evidence type="ECO:0000313" key="4">
    <source>
        <dbReference type="Proteomes" id="UP001146670"/>
    </source>
</evidence>
<dbReference type="Proteomes" id="UP001146670">
    <property type="component" value="Unassembled WGS sequence"/>
</dbReference>
<evidence type="ECO:0000259" key="2">
    <source>
        <dbReference type="Pfam" id="PF00296"/>
    </source>
</evidence>
<keyword evidence="4" id="KW-1185">Reference proteome</keyword>
<dbReference type="EMBL" id="JAPRFR010000001">
    <property type="protein sequence ID" value="MCZ0725397.1"/>
    <property type="molecule type" value="Genomic_DNA"/>
</dbReference>
<dbReference type="PANTHER" id="PTHR30137">
    <property type="entry name" value="LUCIFERASE-LIKE MONOOXYGENASE"/>
    <property type="match status" value="1"/>
</dbReference>
<dbReference type="GO" id="GO:0016705">
    <property type="term" value="F:oxidoreductase activity, acting on paired donors, with incorporation or reduction of molecular oxygen"/>
    <property type="evidence" value="ECO:0007669"/>
    <property type="project" value="InterPro"/>
</dbReference>
<gene>
    <name evidence="3" type="ORF">OW157_02300</name>
</gene>
<dbReference type="Gene3D" id="3.20.20.30">
    <property type="entry name" value="Luciferase-like domain"/>
    <property type="match status" value="1"/>
</dbReference>
<accession>A0A9X3JEG6</accession>
<dbReference type="InterPro" id="IPR019949">
    <property type="entry name" value="CmoO-like"/>
</dbReference>
<protein>
    <submittedName>
        <fullName evidence="3">LLM class flavin-dependent oxidoreductase</fullName>
    </submittedName>
</protein>
<dbReference type="RefSeq" id="WP_268751715.1">
    <property type="nucleotide sequence ID" value="NZ_JAPRFQ010000001.1"/>
</dbReference>
<dbReference type="AlphaFoldDB" id="A0A9X3JEG6"/>
<comment type="caution">
    <text evidence="3">The sequence shown here is derived from an EMBL/GenBank/DDBJ whole genome shotgun (WGS) entry which is preliminary data.</text>
</comment>
<comment type="similarity">
    <text evidence="1">To bacterial alkanal monooxygenase alpha and beta chains.</text>
</comment>
<reference evidence="3" key="1">
    <citation type="submission" date="2022-12" db="EMBL/GenBank/DDBJ databases">
        <title>Description and comparative metabolic analysis of Aerococcus sp. nov., isolated from the feces of a pig.</title>
        <authorList>
            <person name="Chang Y.-H."/>
        </authorList>
    </citation>
    <scope>NUCLEOTIDE SEQUENCE</scope>
    <source>
        <strain evidence="3">YH-aer222</strain>
    </source>
</reference>
<dbReference type="InterPro" id="IPR036661">
    <property type="entry name" value="Luciferase-like_sf"/>
</dbReference>
<dbReference type="InterPro" id="IPR050766">
    <property type="entry name" value="Bact_Lucif_Oxidored"/>
</dbReference>
<dbReference type="SUPFAM" id="SSF51679">
    <property type="entry name" value="Bacterial luciferase-like"/>
    <property type="match status" value="1"/>
</dbReference>
<evidence type="ECO:0000256" key="1">
    <source>
        <dbReference type="ARBA" id="ARBA00007789"/>
    </source>
</evidence>
<proteinExistence type="predicted"/>
<dbReference type="GO" id="GO:0005829">
    <property type="term" value="C:cytosol"/>
    <property type="evidence" value="ECO:0007669"/>
    <property type="project" value="TreeGrafter"/>
</dbReference>
<dbReference type="InterPro" id="IPR011251">
    <property type="entry name" value="Luciferase-like_dom"/>
</dbReference>
<organism evidence="3 4">
    <name type="scientific">Aerococcus kribbianus</name>
    <dbReference type="NCBI Taxonomy" id="2999064"/>
    <lineage>
        <taxon>Bacteria</taxon>
        <taxon>Bacillati</taxon>
        <taxon>Bacillota</taxon>
        <taxon>Bacilli</taxon>
        <taxon>Lactobacillales</taxon>
        <taxon>Aerococcaceae</taxon>
        <taxon>Aerococcus</taxon>
    </lineage>
</organism>
<dbReference type="NCBIfam" id="TIGR03558">
    <property type="entry name" value="oxido_grp_1"/>
    <property type="match status" value="1"/>
</dbReference>
<name>A0A9X3JEG6_9LACT</name>
<dbReference type="Pfam" id="PF00296">
    <property type="entry name" value="Bac_luciferase"/>
    <property type="match status" value="1"/>
</dbReference>
<dbReference type="PANTHER" id="PTHR30137:SF6">
    <property type="entry name" value="LUCIFERASE-LIKE MONOOXYGENASE"/>
    <property type="match status" value="1"/>
</dbReference>
<sequence>MVKLGILDYGQRDEGESPETALAHSVELAQLCDQLGYQRFWVAEHHDVPAFSSSSPEVFMTQLLNQTQNIRIGSGGVMLPHYAPMKVAENFKMMLAFHPDRIDLGLGNTAGTLAVRKAMETKGKADFDYEESIQTLQAYLLDQAVGSIEQPQAKANPASKSLPLMWALSSSVRSARMAARLGMAYTFGLFPYASANKRQVAKEACRVYREEFQASAFLDKPYVSVAPFVAVADDEELAQAYGQVLDLWLLGKDNFAEFSAFPSLETAQTYDYSDQDREQIAKNRSRMLVGGAKSVANEMYAIADETQADELLLIPLMPGIDARKEAVSLLAQVF</sequence>
<evidence type="ECO:0000313" key="3">
    <source>
        <dbReference type="EMBL" id="MCZ0725397.1"/>
    </source>
</evidence>